<accession>A0A3S0N833</accession>
<proteinExistence type="predicted"/>
<evidence type="ECO:0000313" key="2">
    <source>
        <dbReference type="Proteomes" id="UP000276953"/>
    </source>
</evidence>
<protein>
    <submittedName>
        <fullName evidence="1">Uncharacterized protein</fullName>
    </submittedName>
</protein>
<dbReference type="AlphaFoldDB" id="A0A3S0N833"/>
<dbReference type="Proteomes" id="UP000276953">
    <property type="component" value="Unassembled WGS sequence"/>
</dbReference>
<organism evidence="1 2">
    <name type="scientific">Chryseobacterium arthrosphaerae</name>
    <dbReference type="NCBI Taxonomy" id="651561"/>
    <lineage>
        <taxon>Bacteria</taxon>
        <taxon>Pseudomonadati</taxon>
        <taxon>Bacteroidota</taxon>
        <taxon>Flavobacteriia</taxon>
        <taxon>Flavobacteriales</taxon>
        <taxon>Weeksellaceae</taxon>
        <taxon>Chryseobacterium group</taxon>
        <taxon>Chryseobacterium</taxon>
    </lineage>
</organism>
<evidence type="ECO:0000313" key="1">
    <source>
        <dbReference type="EMBL" id="RTZ49431.1"/>
    </source>
</evidence>
<comment type="caution">
    <text evidence="1">The sequence shown here is derived from an EMBL/GenBank/DDBJ whole genome shotgun (WGS) entry which is preliminary data.</text>
</comment>
<reference evidence="1 2" key="1">
    <citation type="submission" date="2018-12" db="EMBL/GenBank/DDBJ databases">
        <title>Draft Genome Sequence of Chryseobacterium arthrosphaerae strain ED882-96 Isolated from the Blood of a Patient with Liver Cirrhosis in Taiwan.</title>
        <authorList>
            <person name="Lin J.-N."/>
            <person name="Lai C.-H."/>
            <person name="Yang C.-H."/>
            <person name="Huang Y.-H."/>
        </authorList>
    </citation>
    <scope>NUCLEOTIDE SEQUENCE [LARGE SCALE GENOMIC DNA]</scope>
    <source>
        <strain evidence="1 2">ED882-96</strain>
    </source>
</reference>
<name>A0A3S0N833_9FLAO</name>
<dbReference type="EMBL" id="RYFC01000001">
    <property type="protein sequence ID" value="RTZ49431.1"/>
    <property type="molecule type" value="Genomic_DNA"/>
</dbReference>
<sequence>MIRSANVIAVHKRQPYSTLQDLKVGIEKTVKYFKYEFTEEGIFLVEHLLLKPTVKDYKLMGGLVACL</sequence>
<gene>
    <name evidence="1" type="ORF">EJ377_01900</name>
</gene>